<dbReference type="GO" id="GO:0009253">
    <property type="term" value="P:peptidoglycan catabolic process"/>
    <property type="evidence" value="ECO:0007669"/>
    <property type="project" value="InterPro"/>
</dbReference>
<dbReference type="NCBIfam" id="NF008758">
    <property type="entry name" value="PRK11789.1"/>
    <property type="match status" value="1"/>
</dbReference>
<protein>
    <recommendedName>
        <fullName evidence="11">1,6-anhydro-N-acetylmuramyl-L-alanine amidase AmpD</fullName>
        <ecNumber evidence="5">3.5.1.28</ecNumber>
    </recommendedName>
    <alternativeName>
        <fullName evidence="12">N-acetylmuramoyl-L-alanine amidase</fullName>
    </alternativeName>
</protein>
<evidence type="ECO:0000256" key="4">
    <source>
        <dbReference type="ARBA" id="ARBA00007553"/>
    </source>
</evidence>
<dbReference type="GO" id="GO:0071555">
    <property type="term" value="P:cell wall organization"/>
    <property type="evidence" value="ECO:0007669"/>
    <property type="project" value="UniProtKB-KW"/>
</dbReference>
<evidence type="ECO:0000256" key="8">
    <source>
        <dbReference type="ARBA" id="ARBA00022801"/>
    </source>
</evidence>
<dbReference type="Gene3D" id="3.40.80.10">
    <property type="entry name" value="Peptidoglycan recognition protein-like"/>
    <property type="match status" value="1"/>
</dbReference>
<evidence type="ECO:0000256" key="12">
    <source>
        <dbReference type="ARBA" id="ARBA00042615"/>
    </source>
</evidence>
<keyword evidence="10" id="KW-0961">Cell wall biogenesis/degradation</keyword>
<dbReference type="InterPro" id="IPR051206">
    <property type="entry name" value="NAMLAA_amidase_2"/>
</dbReference>
<keyword evidence="6" id="KW-0963">Cytoplasm</keyword>
<keyword evidence="9" id="KW-0862">Zinc</keyword>
<comment type="cofactor">
    <cofactor evidence="2">
        <name>Zn(2+)</name>
        <dbReference type="ChEBI" id="CHEBI:29105"/>
    </cofactor>
</comment>
<dbReference type="RefSeq" id="WP_067235799.1">
    <property type="nucleotide sequence ID" value="NZ_LZMZ01000011.1"/>
</dbReference>
<evidence type="ECO:0000256" key="3">
    <source>
        <dbReference type="ARBA" id="ARBA00004496"/>
    </source>
</evidence>
<dbReference type="STRING" id="34059.A9308_05425"/>
<proteinExistence type="inferred from homology"/>
<dbReference type="SUPFAM" id="SSF55846">
    <property type="entry name" value="N-acetylmuramoyl-L-alanine amidase-like"/>
    <property type="match status" value="1"/>
</dbReference>
<evidence type="ECO:0000313" key="14">
    <source>
        <dbReference type="EMBL" id="OBX79674.1"/>
    </source>
</evidence>
<keyword evidence="8" id="KW-0378">Hydrolase</keyword>
<dbReference type="PANTHER" id="PTHR30417">
    <property type="entry name" value="N-ACETYLMURAMOYL-L-ALANINE AMIDASE AMID"/>
    <property type="match status" value="1"/>
</dbReference>
<sequence length="206" mass="22923">MPTAAPSANTLVHFDIQDGRLLPAAFVPSPNFGARPAPYDVAANLRLIVIHNISLPPSEFGKTNAAGEHYVKAFFQNRLDPADHPYFAQIYQQQVSAHVLIERDGQVTQFVNFADRAWHAGQSRYLGVANCNDFSIGIELEGDDYTAFDARQYDALAAVVAAINRTYPKTRRHLAGHSDIARGRKTDPGAEFDWLRLRRLIAQYAD</sequence>
<evidence type="ECO:0000256" key="2">
    <source>
        <dbReference type="ARBA" id="ARBA00001947"/>
    </source>
</evidence>
<comment type="subcellular location">
    <subcellularLocation>
        <location evidence="3">Cytoplasm</location>
    </subcellularLocation>
</comment>
<accession>A0A1B8QDI1</accession>
<dbReference type="InterPro" id="IPR002502">
    <property type="entry name" value="Amidase_domain"/>
</dbReference>
<comment type="catalytic activity">
    <reaction evidence="1">
        <text>Hydrolyzes the link between N-acetylmuramoyl residues and L-amino acid residues in certain cell-wall glycopeptides.</text>
        <dbReference type="EC" id="3.5.1.28"/>
    </reaction>
</comment>
<evidence type="ECO:0000313" key="15">
    <source>
        <dbReference type="Proteomes" id="UP000092508"/>
    </source>
</evidence>
<gene>
    <name evidence="14" type="ORF">A9308_05425</name>
</gene>
<evidence type="ECO:0000256" key="7">
    <source>
        <dbReference type="ARBA" id="ARBA00022723"/>
    </source>
</evidence>
<organism evidence="14 15">
    <name type="scientific">Faucicola atlantae</name>
    <dbReference type="NCBI Taxonomy" id="34059"/>
    <lineage>
        <taxon>Bacteria</taxon>
        <taxon>Pseudomonadati</taxon>
        <taxon>Pseudomonadota</taxon>
        <taxon>Gammaproteobacteria</taxon>
        <taxon>Moraxellales</taxon>
        <taxon>Moraxellaceae</taxon>
        <taxon>Faucicola</taxon>
    </lineage>
</organism>
<feature type="domain" description="N-acetylmuramoyl-L-alanine amidase" evidence="13">
    <location>
        <begin position="34"/>
        <end position="189"/>
    </location>
</feature>
<comment type="caution">
    <text evidence="14">The sequence shown here is derived from an EMBL/GenBank/DDBJ whole genome shotgun (WGS) entry which is preliminary data.</text>
</comment>
<dbReference type="GO" id="GO:0005737">
    <property type="term" value="C:cytoplasm"/>
    <property type="evidence" value="ECO:0007669"/>
    <property type="project" value="UniProtKB-SubCell"/>
</dbReference>
<evidence type="ECO:0000256" key="10">
    <source>
        <dbReference type="ARBA" id="ARBA00023316"/>
    </source>
</evidence>
<dbReference type="CDD" id="cd06583">
    <property type="entry name" value="PGRP"/>
    <property type="match status" value="1"/>
</dbReference>
<name>A0A1B8QDI1_9GAMM</name>
<dbReference type="EMBL" id="LZMZ01000011">
    <property type="protein sequence ID" value="OBX79674.1"/>
    <property type="molecule type" value="Genomic_DNA"/>
</dbReference>
<evidence type="ECO:0000256" key="5">
    <source>
        <dbReference type="ARBA" id="ARBA00011901"/>
    </source>
</evidence>
<evidence type="ECO:0000256" key="9">
    <source>
        <dbReference type="ARBA" id="ARBA00022833"/>
    </source>
</evidence>
<evidence type="ECO:0000259" key="13">
    <source>
        <dbReference type="SMART" id="SM00644"/>
    </source>
</evidence>
<dbReference type="Proteomes" id="UP000092508">
    <property type="component" value="Unassembled WGS sequence"/>
</dbReference>
<keyword evidence="7" id="KW-0479">Metal-binding</keyword>
<evidence type="ECO:0000256" key="11">
    <source>
        <dbReference type="ARBA" id="ARBA00039257"/>
    </source>
</evidence>
<dbReference type="GO" id="GO:0046872">
    <property type="term" value="F:metal ion binding"/>
    <property type="evidence" value="ECO:0007669"/>
    <property type="project" value="UniProtKB-KW"/>
</dbReference>
<dbReference type="GO" id="GO:0008745">
    <property type="term" value="F:N-acetylmuramoyl-L-alanine amidase activity"/>
    <property type="evidence" value="ECO:0007669"/>
    <property type="project" value="UniProtKB-EC"/>
</dbReference>
<dbReference type="AlphaFoldDB" id="A0A1B8QDI1"/>
<dbReference type="Pfam" id="PF01510">
    <property type="entry name" value="Amidase_2"/>
    <property type="match status" value="1"/>
</dbReference>
<dbReference type="SMART" id="SM00644">
    <property type="entry name" value="Ami_2"/>
    <property type="match status" value="1"/>
</dbReference>
<evidence type="ECO:0000256" key="6">
    <source>
        <dbReference type="ARBA" id="ARBA00022490"/>
    </source>
</evidence>
<dbReference type="InterPro" id="IPR036505">
    <property type="entry name" value="Amidase/PGRP_sf"/>
</dbReference>
<dbReference type="GO" id="GO:0009254">
    <property type="term" value="P:peptidoglycan turnover"/>
    <property type="evidence" value="ECO:0007669"/>
    <property type="project" value="TreeGrafter"/>
</dbReference>
<evidence type="ECO:0000256" key="1">
    <source>
        <dbReference type="ARBA" id="ARBA00001561"/>
    </source>
</evidence>
<dbReference type="OrthoDB" id="9794842at2"/>
<dbReference type="PANTHER" id="PTHR30417:SF4">
    <property type="entry name" value="1,6-ANHYDRO-N-ACETYLMURAMYL-L-ALANINE AMIDASE AMPD"/>
    <property type="match status" value="1"/>
</dbReference>
<comment type="similarity">
    <text evidence="4">Belongs to the N-acetylmuramoyl-L-alanine amidase 2 family.</text>
</comment>
<dbReference type="EC" id="3.5.1.28" evidence="5"/>
<reference evidence="14 15" key="1">
    <citation type="submission" date="2016-06" db="EMBL/GenBank/DDBJ databases">
        <title>Draft genome of Moraxella atlantae CCUG 66109.</title>
        <authorList>
            <person name="Salva-Serra F."/>
            <person name="Engstrom-Jakobsson H."/>
            <person name="Thorell K."/>
            <person name="Gonzales-Siles L."/>
            <person name="Karlsson R."/>
            <person name="Boulund F."/>
            <person name="Engstrand L."/>
            <person name="Kristiansson E."/>
            <person name="Moore E."/>
        </authorList>
    </citation>
    <scope>NUCLEOTIDE SEQUENCE [LARGE SCALE GENOMIC DNA]</scope>
    <source>
        <strain evidence="14 15">CCUG 66109</strain>
    </source>
</reference>